<evidence type="ECO:0000313" key="1">
    <source>
        <dbReference type="EMBL" id="MED6160723.1"/>
    </source>
</evidence>
<organism evidence="1 2">
    <name type="scientific">Stylosanthes scabra</name>
    <dbReference type="NCBI Taxonomy" id="79078"/>
    <lineage>
        <taxon>Eukaryota</taxon>
        <taxon>Viridiplantae</taxon>
        <taxon>Streptophyta</taxon>
        <taxon>Embryophyta</taxon>
        <taxon>Tracheophyta</taxon>
        <taxon>Spermatophyta</taxon>
        <taxon>Magnoliopsida</taxon>
        <taxon>eudicotyledons</taxon>
        <taxon>Gunneridae</taxon>
        <taxon>Pentapetalae</taxon>
        <taxon>rosids</taxon>
        <taxon>fabids</taxon>
        <taxon>Fabales</taxon>
        <taxon>Fabaceae</taxon>
        <taxon>Papilionoideae</taxon>
        <taxon>50 kb inversion clade</taxon>
        <taxon>dalbergioids sensu lato</taxon>
        <taxon>Dalbergieae</taxon>
        <taxon>Pterocarpus clade</taxon>
        <taxon>Stylosanthes</taxon>
    </lineage>
</organism>
<protein>
    <submittedName>
        <fullName evidence="1">Uncharacterized protein</fullName>
    </submittedName>
</protein>
<evidence type="ECO:0000313" key="2">
    <source>
        <dbReference type="Proteomes" id="UP001341840"/>
    </source>
</evidence>
<comment type="caution">
    <text evidence="1">The sequence shown here is derived from an EMBL/GenBank/DDBJ whole genome shotgun (WGS) entry which is preliminary data.</text>
</comment>
<dbReference type="EMBL" id="JASCZI010121237">
    <property type="protein sequence ID" value="MED6160723.1"/>
    <property type="molecule type" value="Genomic_DNA"/>
</dbReference>
<gene>
    <name evidence="1" type="ORF">PIB30_054060</name>
</gene>
<name>A0ABU6ULL9_9FABA</name>
<sequence length="58" mass="6128">MNKALYHIGSSLPSTCGGGTVTYVNAFNEKDTLYLENIEERGSGGTPPIIQTVRAALA</sequence>
<reference evidence="1 2" key="1">
    <citation type="journal article" date="2023" name="Plants (Basel)">
        <title>Bridging the Gap: Combining Genomics and Transcriptomics Approaches to Understand Stylosanthes scabra, an Orphan Legume from the Brazilian Caatinga.</title>
        <authorList>
            <person name="Ferreira-Neto J.R.C."/>
            <person name="da Silva M.D."/>
            <person name="Binneck E."/>
            <person name="de Melo N.F."/>
            <person name="da Silva R.H."/>
            <person name="de Melo A.L.T.M."/>
            <person name="Pandolfi V."/>
            <person name="Bustamante F.O."/>
            <person name="Brasileiro-Vidal A.C."/>
            <person name="Benko-Iseppon A.M."/>
        </authorList>
    </citation>
    <scope>NUCLEOTIDE SEQUENCE [LARGE SCALE GENOMIC DNA]</scope>
    <source>
        <tissue evidence="1">Leaves</tissue>
    </source>
</reference>
<accession>A0ABU6ULL9</accession>
<dbReference type="Proteomes" id="UP001341840">
    <property type="component" value="Unassembled WGS sequence"/>
</dbReference>
<proteinExistence type="predicted"/>
<keyword evidence="2" id="KW-1185">Reference proteome</keyword>